<protein>
    <recommendedName>
        <fullName evidence="6 8">Small ribosomal subunit protein uS8</fullName>
    </recommendedName>
</protein>
<dbReference type="GO" id="GO:0003735">
    <property type="term" value="F:structural constituent of ribosome"/>
    <property type="evidence" value="ECO:0007669"/>
    <property type="project" value="InterPro"/>
</dbReference>
<dbReference type="GO" id="GO:0005737">
    <property type="term" value="C:cytoplasm"/>
    <property type="evidence" value="ECO:0007669"/>
    <property type="project" value="UniProtKB-ARBA"/>
</dbReference>
<dbReference type="PROSITE" id="PS00053">
    <property type="entry name" value="RIBOSOMAL_S8"/>
    <property type="match status" value="1"/>
</dbReference>
<name>A0A1P8WQ86_9PLAN</name>
<keyword evidence="5 8" id="KW-0687">Ribonucleoprotein</keyword>
<dbReference type="NCBIfam" id="NF001109">
    <property type="entry name" value="PRK00136.1"/>
    <property type="match status" value="1"/>
</dbReference>
<evidence type="ECO:0000256" key="8">
    <source>
        <dbReference type="HAMAP-Rule" id="MF_01302"/>
    </source>
</evidence>
<dbReference type="Pfam" id="PF00410">
    <property type="entry name" value="Ribosomal_S8"/>
    <property type="match status" value="1"/>
</dbReference>
<dbReference type="InterPro" id="IPR047863">
    <property type="entry name" value="Ribosomal_uS8_CS"/>
</dbReference>
<dbReference type="KEGG" id="fmr:Fuma_05886"/>
<dbReference type="PANTHER" id="PTHR11758">
    <property type="entry name" value="40S RIBOSOMAL PROTEIN S15A"/>
    <property type="match status" value="1"/>
</dbReference>
<accession>A0A1P8WQ86</accession>
<evidence type="ECO:0000313" key="11">
    <source>
        <dbReference type="Proteomes" id="UP000187735"/>
    </source>
</evidence>
<dbReference type="RefSeq" id="WP_077027268.1">
    <property type="nucleotide sequence ID" value="NZ_CP017641.1"/>
</dbReference>
<dbReference type="GO" id="GO:0019843">
    <property type="term" value="F:rRNA binding"/>
    <property type="evidence" value="ECO:0007669"/>
    <property type="project" value="UniProtKB-UniRule"/>
</dbReference>
<dbReference type="Proteomes" id="UP000187735">
    <property type="component" value="Chromosome"/>
</dbReference>
<keyword evidence="4 8" id="KW-0689">Ribosomal protein</keyword>
<evidence type="ECO:0000256" key="4">
    <source>
        <dbReference type="ARBA" id="ARBA00022980"/>
    </source>
</evidence>
<evidence type="ECO:0000256" key="7">
    <source>
        <dbReference type="ARBA" id="ARBA00046740"/>
    </source>
</evidence>
<organism evidence="10 11">
    <name type="scientific">Fuerstiella marisgermanici</name>
    <dbReference type="NCBI Taxonomy" id="1891926"/>
    <lineage>
        <taxon>Bacteria</taxon>
        <taxon>Pseudomonadati</taxon>
        <taxon>Planctomycetota</taxon>
        <taxon>Planctomycetia</taxon>
        <taxon>Planctomycetales</taxon>
        <taxon>Planctomycetaceae</taxon>
        <taxon>Fuerstiella</taxon>
    </lineage>
</organism>
<sequence length="133" mass="15097">MMTDPIADLLTRIRNAMHVERPFVDMPTSKMKVRLVQALEREGYVWEHEIVEEEGMPAPTLRIPLKYGPNGEHVIQHIERISKPGRRVFVKVSEMQEVRQGLGISILSTSSGVLSNREAHKQGVGGELLCQLW</sequence>
<evidence type="ECO:0000256" key="2">
    <source>
        <dbReference type="ARBA" id="ARBA00022730"/>
    </source>
</evidence>
<reference evidence="10 11" key="1">
    <citation type="journal article" date="2016" name="Front. Microbiol.">
        <title>Fuerstia marisgermanicae gen. nov., sp. nov., an Unusual Member of the Phylum Planctomycetes from the German Wadden Sea.</title>
        <authorList>
            <person name="Kohn T."/>
            <person name="Heuer A."/>
            <person name="Jogler M."/>
            <person name="Vollmers J."/>
            <person name="Boedeker C."/>
            <person name="Bunk B."/>
            <person name="Rast P."/>
            <person name="Borchert D."/>
            <person name="Glockner I."/>
            <person name="Freese H.M."/>
            <person name="Klenk H.P."/>
            <person name="Overmann J."/>
            <person name="Kaster A.K."/>
            <person name="Rohde M."/>
            <person name="Wiegand S."/>
            <person name="Jogler C."/>
        </authorList>
    </citation>
    <scope>NUCLEOTIDE SEQUENCE [LARGE SCALE GENOMIC DNA]</scope>
    <source>
        <strain evidence="10 11">NH11</strain>
    </source>
</reference>
<dbReference type="SUPFAM" id="SSF56047">
    <property type="entry name" value="Ribosomal protein S8"/>
    <property type="match status" value="1"/>
</dbReference>
<keyword evidence="2 8" id="KW-0699">rRNA-binding</keyword>
<dbReference type="FunFam" id="3.30.1490.10:FF:000001">
    <property type="entry name" value="30S ribosomal protein S8"/>
    <property type="match status" value="1"/>
</dbReference>
<dbReference type="EMBL" id="CP017641">
    <property type="protein sequence ID" value="APZ96218.1"/>
    <property type="molecule type" value="Genomic_DNA"/>
</dbReference>
<evidence type="ECO:0000256" key="5">
    <source>
        <dbReference type="ARBA" id="ARBA00023274"/>
    </source>
</evidence>
<proteinExistence type="inferred from homology"/>
<dbReference type="STRING" id="1891926.Fuma_05886"/>
<gene>
    <name evidence="8 10" type="primary">rpsH</name>
    <name evidence="10" type="ORF">Fuma_05886</name>
</gene>
<comment type="subunit">
    <text evidence="7 8">Part of the 30S ribosomal subunit. Contacts proteins S5 and S12.</text>
</comment>
<dbReference type="HAMAP" id="MF_01302_B">
    <property type="entry name" value="Ribosomal_uS8_B"/>
    <property type="match status" value="1"/>
</dbReference>
<evidence type="ECO:0000313" key="10">
    <source>
        <dbReference type="EMBL" id="APZ96218.1"/>
    </source>
</evidence>
<dbReference type="InterPro" id="IPR000630">
    <property type="entry name" value="Ribosomal_uS8"/>
</dbReference>
<evidence type="ECO:0000256" key="3">
    <source>
        <dbReference type="ARBA" id="ARBA00022884"/>
    </source>
</evidence>
<dbReference type="GO" id="GO:0005840">
    <property type="term" value="C:ribosome"/>
    <property type="evidence" value="ECO:0007669"/>
    <property type="project" value="UniProtKB-KW"/>
</dbReference>
<evidence type="ECO:0000256" key="1">
    <source>
        <dbReference type="ARBA" id="ARBA00006471"/>
    </source>
</evidence>
<keyword evidence="11" id="KW-1185">Reference proteome</keyword>
<evidence type="ECO:0000256" key="9">
    <source>
        <dbReference type="RuleBase" id="RU003660"/>
    </source>
</evidence>
<dbReference type="Gene3D" id="3.30.1490.10">
    <property type="match status" value="1"/>
</dbReference>
<dbReference type="GO" id="GO:0006412">
    <property type="term" value="P:translation"/>
    <property type="evidence" value="ECO:0007669"/>
    <property type="project" value="UniProtKB-UniRule"/>
</dbReference>
<keyword evidence="3 8" id="KW-0694">RNA-binding</keyword>
<dbReference type="OrthoDB" id="9802617at2"/>
<dbReference type="Gene3D" id="3.30.1370.30">
    <property type="match status" value="1"/>
</dbReference>
<comment type="similarity">
    <text evidence="1 8 9">Belongs to the universal ribosomal protein uS8 family.</text>
</comment>
<dbReference type="AlphaFoldDB" id="A0A1P8WQ86"/>
<dbReference type="FunFam" id="3.30.1370.30:FF:000002">
    <property type="entry name" value="30S ribosomal protein S8"/>
    <property type="match status" value="1"/>
</dbReference>
<dbReference type="InterPro" id="IPR035987">
    <property type="entry name" value="Ribosomal_uS8_sf"/>
</dbReference>
<dbReference type="GO" id="GO:1990904">
    <property type="term" value="C:ribonucleoprotein complex"/>
    <property type="evidence" value="ECO:0007669"/>
    <property type="project" value="UniProtKB-KW"/>
</dbReference>
<evidence type="ECO:0000256" key="6">
    <source>
        <dbReference type="ARBA" id="ARBA00035258"/>
    </source>
</evidence>
<comment type="function">
    <text evidence="8">One of the primary rRNA binding proteins, it binds directly to 16S rRNA central domain where it helps coordinate assembly of the platform of the 30S subunit.</text>
</comment>